<dbReference type="InterPro" id="IPR008978">
    <property type="entry name" value="HSP20-like_chaperone"/>
</dbReference>
<feature type="domain" description="SHSP" evidence="5">
    <location>
        <begin position="55"/>
        <end position="167"/>
    </location>
</feature>
<reference evidence="6 7" key="1">
    <citation type="journal article" date="2008" name="BMC Genomics">
        <title>Complete genome of Phenylobacterium zucineum - a novel facultative intracellular bacterium isolated from human erythroleukemia cell line K562.</title>
        <authorList>
            <person name="Luo Y."/>
            <person name="Xu X."/>
            <person name="Ding Z."/>
            <person name="Liu Z."/>
            <person name="Zhang B."/>
            <person name="Yan Z."/>
            <person name="Sun J."/>
            <person name="Hu S."/>
            <person name="Hu X."/>
        </authorList>
    </citation>
    <scope>NUCLEOTIDE SEQUENCE [LARGE SCALE GENOMIC DNA]</scope>
    <source>
        <strain evidence="7">HLK1</strain>
        <plasmid evidence="7">Plasmid pHLK1</plasmid>
    </source>
</reference>
<dbReference type="OrthoDB" id="9808910at2"/>
<evidence type="ECO:0000256" key="4">
    <source>
        <dbReference type="SAM" id="MobiDB-lite"/>
    </source>
</evidence>
<proteinExistence type="inferred from homology"/>
<dbReference type="GO" id="GO:0009408">
    <property type="term" value="P:response to heat"/>
    <property type="evidence" value="ECO:0007669"/>
    <property type="project" value="InterPro"/>
</dbReference>
<evidence type="ECO:0000259" key="5">
    <source>
        <dbReference type="PROSITE" id="PS01031"/>
    </source>
</evidence>
<dbReference type="Gene3D" id="2.60.40.790">
    <property type="match status" value="1"/>
</dbReference>
<dbReference type="HOGENOM" id="CLU_046737_12_0_5"/>
<dbReference type="RefSeq" id="WP_012520282.1">
    <property type="nucleotide sequence ID" value="NC_011143.1"/>
</dbReference>
<dbReference type="Proteomes" id="UP000001868">
    <property type="component" value="Plasmid pHLK1"/>
</dbReference>
<evidence type="ECO:0000256" key="3">
    <source>
        <dbReference type="RuleBase" id="RU003616"/>
    </source>
</evidence>
<dbReference type="EMBL" id="CP000748">
    <property type="protein sequence ID" value="ACG79982.1"/>
    <property type="molecule type" value="Genomic_DNA"/>
</dbReference>
<gene>
    <name evidence="6" type="ordered locus">PHZ_p0039</name>
</gene>
<accession>B4RI07</accession>
<geneLocation type="plasmid" evidence="7">
    <name>pHLK1</name>
</geneLocation>
<dbReference type="PANTHER" id="PTHR46733">
    <property type="entry name" value="26.5 KDA HEAT SHOCK PROTEIN, MITOCHONDRIAL"/>
    <property type="match status" value="1"/>
</dbReference>
<keyword evidence="1 6" id="KW-0346">Stress response</keyword>
<dbReference type="PROSITE" id="PS01031">
    <property type="entry name" value="SHSP"/>
    <property type="match status" value="1"/>
</dbReference>
<keyword evidence="7" id="KW-1185">Reference proteome</keyword>
<feature type="region of interest" description="Disordered" evidence="4">
    <location>
        <begin position="1"/>
        <end position="26"/>
    </location>
</feature>
<evidence type="ECO:0000256" key="1">
    <source>
        <dbReference type="ARBA" id="ARBA00023016"/>
    </source>
</evidence>
<dbReference type="KEGG" id="pzu:PHZ_p0039"/>
<dbReference type="SUPFAM" id="SSF49764">
    <property type="entry name" value="HSP20-like chaperones"/>
    <property type="match status" value="1"/>
</dbReference>
<sequence>MNVRDLIPWTRGGRRPGENALTTAERNDDGHPFLVLHREMNRLFDDVFRDFGAPTLGRQAWPSLEVSEDDKAIRVSAELPGMEEDDVDVVFDDGVLVLRGEKRKDVEDDDRRYSEHYYGRFERVIPVPVAIDEDAIKAKFKKGVLTVTLPKTRAQQDGVRRIAIDKG</sequence>
<protein>
    <submittedName>
        <fullName evidence="6">Heat shock protein Hsp20</fullName>
    </submittedName>
</protein>
<evidence type="ECO:0000313" key="7">
    <source>
        <dbReference type="Proteomes" id="UP000001868"/>
    </source>
</evidence>
<evidence type="ECO:0000256" key="2">
    <source>
        <dbReference type="PROSITE-ProRule" id="PRU00285"/>
    </source>
</evidence>
<dbReference type="PANTHER" id="PTHR46733:SF4">
    <property type="entry name" value="HEAT SHOCK PROTEIN 21, CHLOROPLASTIC"/>
    <property type="match status" value="1"/>
</dbReference>
<keyword evidence="6" id="KW-0614">Plasmid</keyword>
<organism evidence="6 7">
    <name type="scientific">Phenylobacterium zucineum (strain HLK1)</name>
    <dbReference type="NCBI Taxonomy" id="450851"/>
    <lineage>
        <taxon>Bacteria</taxon>
        <taxon>Pseudomonadati</taxon>
        <taxon>Pseudomonadota</taxon>
        <taxon>Alphaproteobacteria</taxon>
        <taxon>Caulobacterales</taxon>
        <taxon>Caulobacteraceae</taxon>
        <taxon>Phenylobacterium</taxon>
    </lineage>
</organism>
<comment type="similarity">
    <text evidence="2 3">Belongs to the small heat shock protein (HSP20) family.</text>
</comment>
<dbReference type="InterPro" id="IPR002068">
    <property type="entry name" value="A-crystallin/Hsp20_dom"/>
</dbReference>
<dbReference type="eggNOG" id="COG0071">
    <property type="taxonomic scope" value="Bacteria"/>
</dbReference>
<dbReference type="InterPro" id="IPR044587">
    <property type="entry name" value="HSP21-like"/>
</dbReference>
<dbReference type="CDD" id="cd06464">
    <property type="entry name" value="ACD_sHsps-like"/>
    <property type="match status" value="1"/>
</dbReference>
<name>B4RI07_PHEZH</name>
<dbReference type="Pfam" id="PF00011">
    <property type="entry name" value="HSP20"/>
    <property type="match status" value="1"/>
</dbReference>
<dbReference type="AlphaFoldDB" id="B4RI07"/>
<evidence type="ECO:0000313" key="6">
    <source>
        <dbReference type="EMBL" id="ACG79982.1"/>
    </source>
</evidence>